<keyword evidence="2" id="KW-1185">Reference proteome</keyword>
<reference evidence="1 2" key="1">
    <citation type="submission" date="2017-12" db="EMBL/GenBank/DDBJ databases">
        <title>Integrating genomic resources of turbot (Scophthalmus maximus) in depth evaluation of genetic and physical mapping variation across individuals.</title>
        <authorList>
            <person name="Martinez P."/>
        </authorList>
    </citation>
    <scope>NUCLEOTIDE SEQUENCE [LARGE SCALE GENOMIC DNA]</scope>
</reference>
<sequence>MGLLILRSSVSPIMPLGYEDERTAFWISLCASMNATLDPMRADFTDVYFDFYGTRLGCETADVYRRQQRPTTKFIQG</sequence>
<organism evidence="1 2">
    <name type="scientific">Scophthalmus maximus</name>
    <name type="common">Turbot</name>
    <name type="synonym">Psetta maxima</name>
    <dbReference type="NCBI Taxonomy" id="52904"/>
    <lineage>
        <taxon>Eukaryota</taxon>
        <taxon>Metazoa</taxon>
        <taxon>Chordata</taxon>
        <taxon>Craniata</taxon>
        <taxon>Vertebrata</taxon>
        <taxon>Euteleostomi</taxon>
        <taxon>Actinopterygii</taxon>
        <taxon>Neopterygii</taxon>
        <taxon>Teleostei</taxon>
        <taxon>Neoteleostei</taxon>
        <taxon>Acanthomorphata</taxon>
        <taxon>Carangaria</taxon>
        <taxon>Pleuronectiformes</taxon>
        <taxon>Pleuronectoidei</taxon>
        <taxon>Scophthalmidae</taxon>
        <taxon>Scophthalmus</taxon>
    </lineage>
</organism>
<dbReference type="AlphaFoldDB" id="A0A2U9CYP5"/>
<proteinExistence type="predicted"/>
<dbReference type="Proteomes" id="UP000246464">
    <property type="component" value="Chromosome 22"/>
</dbReference>
<evidence type="ECO:0000313" key="1">
    <source>
        <dbReference type="EMBL" id="AWP21751.1"/>
    </source>
</evidence>
<gene>
    <name evidence="1" type="ORF">SMAX5B_015557</name>
</gene>
<protein>
    <submittedName>
        <fullName evidence="1">Uncharacterized protein</fullName>
    </submittedName>
</protein>
<accession>A0A2U9CYP5</accession>
<dbReference type="EMBL" id="CP026264">
    <property type="protein sequence ID" value="AWP21751.1"/>
    <property type="molecule type" value="Genomic_DNA"/>
</dbReference>
<evidence type="ECO:0000313" key="2">
    <source>
        <dbReference type="Proteomes" id="UP000246464"/>
    </source>
</evidence>
<name>A0A2U9CYP5_SCOMX</name>